<keyword evidence="3" id="KW-1185">Reference proteome</keyword>
<name>A0AAD3YA61_9TREE</name>
<dbReference type="AlphaFoldDB" id="A0AAD3YA61"/>
<comment type="caution">
    <text evidence="2">The sequence shown here is derived from an EMBL/GenBank/DDBJ whole genome shotgun (WGS) entry which is preliminary data.</text>
</comment>
<feature type="region of interest" description="Disordered" evidence="1">
    <location>
        <begin position="342"/>
        <end position="367"/>
    </location>
</feature>
<reference evidence="2" key="1">
    <citation type="journal article" date="2023" name="BMC Genomics">
        <title>Chromosome-level genome assemblies of Cutaneotrichosporon spp. (Trichosporonales, Basidiomycota) reveal imbalanced evolution between nucleotide sequences and chromosome synteny.</title>
        <authorList>
            <person name="Kobayashi Y."/>
            <person name="Kayamori A."/>
            <person name="Aoki K."/>
            <person name="Shiwa Y."/>
            <person name="Matsutani M."/>
            <person name="Fujita N."/>
            <person name="Sugita T."/>
            <person name="Iwasaki W."/>
            <person name="Tanaka N."/>
            <person name="Takashima M."/>
        </authorList>
    </citation>
    <scope>NUCLEOTIDE SEQUENCE</scope>
    <source>
        <strain evidence="2">HIS016</strain>
    </source>
</reference>
<reference evidence="2" key="2">
    <citation type="submission" date="2023-06" db="EMBL/GenBank/DDBJ databases">
        <authorList>
            <person name="Kobayashi Y."/>
            <person name="Kayamori A."/>
            <person name="Aoki K."/>
            <person name="Shiwa Y."/>
            <person name="Fujita N."/>
            <person name="Sugita T."/>
            <person name="Iwasaki W."/>
            <person name="Tanaka N."/>
            <person name="Takashima M."/>
        </authorList>
    </citation>
    <scope>NUCLEOTIDE SEQUENCE</scope>
    <source>
        <strain evidence="2">HIS016</strain>
    </source>
</reference>
<feature type="region of interest" description="Disordered" evidence="1">
    <location>
        <begin position="481"/>
        <end position="500"/>
    </location>
</feature>
<feature type="compositionally biased region" description="Polar residues" evidence="1">
    <location>
        <begin position="126"/>
        <end position="145"/>
    </location>
</feature>
<feature type="region of interest" description="Disordered" evidence="1">
    <location>
        <begin position="78"/>
        <end position="204"/>
    </location>
</feature>
<dbReference type="EMBL" id="BTCM01000001">
    <property type="protein sequence ID" value="GMK54384.1"/>
    <property type="molecule type" value="Genomic_DNA"/>
</dbReference>
<protein>
    <submittedName>
        <fullName evidence="2">Uncharacterized protein</fullName>
    </submittedName>
</protein>
<feature type="compositionally biased region" description="Pro residues" evidence="1">
    <location>
        <begin position="284"/>
        <end position="295"/>
    </location>
</feature>
<organism evidence="2 3">
    <name type="scientific">Cutaneotrichosporon spelunceum</name>
    <dbReference type="NCBI Taxonomy" id="1672016"/>
    <lineage>
        <taxon>Eukaryota</taxon>
        <taxon>Fungi</taxon>
        <taxon>Dikarya</taxon>
        <taxon>Basidiomycota</taxon>
        <taxon>Agaricomycotina</taxon>
        <taxon>Tremellomycetes</taxon>
        <taxon>Trichosporonales</taxon>
        <taxon>Trichosporonaceae</taxon>
        <taxon>Cutaneotrichosporon</taxon>
    </lineage>
</organism>
<feature type="compositionally biased region" description="Low complexity" evidence="1">
    <location>
        <begin position="356"/>
        <end position="367"/>
    </location>
</feature>
<evidence type="ECO:0000256" key="1">
    <source>
        <dbReference type="SAM" id="MobiDB-lite"/>
    </source>
</evidence>
<evidence type="ECO:0000313" key="2">
    <source>
        <dbReference type="EMBL" id="GMK54384.1"/>
    </source>
</evidence>
<feature type="compositionally biased region" description="Low complexity" evidence="1">
    <location>
        <begin position="85"/>
        <end position="108"/>
    </location>
</feature>
<accession>A0AAD3YA61</accession>
<feature type="compositionally biased region" description="Basic and acidic residues" evidence="1">
    <location>
        <begin position="179"/>
        <end position="190"/>
    </location>
</feature>
<sequence>MVPQRMPVGRPSADAPVSVVDSDFSDLFTRHPCTDGLPPIPTGQSTLTAYPISPQALQTSLVSRPLPALLAEATPSVLHENENESPLTPSSSPTLRGPLTPSSRAASPTPVPSPTRRPPTSTSGSINSRSYASHSACSVDPTTPTSLVLSRSPRPSLPPPPRSMAISRPTLTRSLPSDSYERYTRPRDAPPRPTTRPFSWGLSDVDLLPTISPRRAPSSTSCDTEELFPPSIPRPVSVWLGWSPRTPHLSRGWSFIPKKKPQRPASRQTHPTSPKRPPTSYHAPPSPTPHRPAPVPSLSATEPPSSRSSPISFSGHIAANVNLSGSLTESDRRVAAWLDANAAARSRSDDTHVRSRPSTSRISPPSIYAVLRDEDGSERTLGPWPLPPRRLILPTQHSLPPLISTPSPPIPSRVYDYPAVAGWSADDLRLGASRSPFGDRTVFWQPERKRARFDTLCRLGVAMLAYLLALFGRRRPDAENEHLGPSIHSQHMPDEELPTVSGQLIRVPNLPI</sequence>
<gene>
    <name evidence="2" type="ORF">CspeluHIS016_0109700</name>
</gene>
<feature type="region of interest" description="Disordered" evidence="1">
    <location>
        <begin position="250"/>
        <end position="311"/>
    </location>
</feature>
<evidence type="ECO:0000313" key="3">
    <source>
        <dbReference type="Proteomes" id="UP001222932"/>
    </source>
</evidence>
<proteinExistence type="predicted"/>
<dbReference type="Proteomes" id="UP001222932">
    <property type="component" value="Unassembled WGS sequence"/>
</dbReference>